<gene>
    <name evidence="4" type="primary">trmR</name>
    <name evidence="5" type="ORF">SAMN03080599_02984</name>
</gene>
<keyword evidence="4" id="KW-0819">tRNA processing</keyword>
<keyword evidence="6" id="KW-1185">Reference proteome</keyword>
<feature type="binding site" evidence="4">
    <location>
        <position position="137"/>
    </location>
    <ligand>
        <name>Mg(2+)</name>
        <dbReference type="ChEBI" id="CHEBI:18420"/>
    </ligand>
</feature>
<dbReference type="InterPro" id="IPR002935">
    <property type="entry name" value="SAM_O-MeTrfase"/>
</dbReference>
<evidence type="ECO:0000256" key="1">
    <source>
        <dbReference type="ARBA" id="ARBA00022603"/>
    </source>
</evidence>
<dbReference type="PANTHER" id="PTHR10509">
    <property type="entry name" value="O-METHYLTRANSFERASE-RELATED"/>
    <property type="match status" value="1"/>
</dbReference>
<keyword evidence="1 4" id="KW-0489">Methyltransferase</keyword>
<comment type="subunit">
    <text evidence="4">Homodimer.</text>
</comment>
<reference evidence="5 6" key="1">
    <citation type="submission" date="2016-10" db="EMBL/GenBank/DDBJ databases">
        <authorList>
            <person name="de Groot N.N."/>
        </authorList>
    </citation>
    <scope>NUCLEOTIDE SEQUENCE [LARGE SCALE GENOMIC DNA]</scope>
    <source>
        <strain evidence="5 6">DSM 2784</strain>
    </source>
</reference>
<feature type="binding site" evidence="4">
    <location>
        <position position="72"/>
    </location>
    <ligand>
        <name>S-adenosyl-L-methionine</name>
        <dbReference type="ChEBI" id="CHEBI:59789"/>
    </ligand>
</feature>
<evidence type="ECO:0000256" key="2">
    <source>
        <dbReference type="ARBA" id="ARBA00022679"/>
    </source>
</evidence>
<protein>
    <recommendedName>
        <fullName evidence="4">tRNA 5-hydroxyuridine methyltransferase</fullName>
        <ecNumber evidence="4">2.1.1.-</ecNumber>
    </recommendedName>
    <alternativeName>
        <fullName evidence="4">ho5U methyltransferase</fullName>
    </alternativeName>
</protein>
<dbReference type="AlphaFoldDB" id="A0A1G5S5X4"/>
<keyword evidence="2 4" id="KW-0808">Transferase</keyword>
<dbReference type="InterPro" id="IPR043675">
    <property type="entry name" value="TrmR_methyltr"/>
</dbReference>
<sequence length="222" mass="24391">MGAGENIVNPALVAALQALTPTVDPFLLYLEDYAAEHRVPILQPESAQLLELLTALKKPKRVLEIGTAIGYSAVRMAMAMEDGLITTIEKSPEMIQKASDTFEKLQTRVIFEQLAGDAAEVLKNHEPDAHYDLVFIDAAKSHYKTYFDLVTPMLAPGALVISDNVLFRGLIASDAAADKRYKTIAKNLKAYLTYLMAHEDFFTSLIPVGDGFAVSLYKTHST</sequence>
<dbReference type="OrthoDB" id="9799672at2"/>
<name>A0A1G5S5X4_9FIRM</name>
<dbReference type="EC" id="2.1.1.-" evidence="4"/>
<dbReference type="Gene3D" id="3.40.50.150">
    <property type="entry name" value="Vaccinia Virus protein VP39"/>
    <property type="match status" value="1"/>
</dbReference>
<accession>A0A1G5S5X4</accession>
<dbReference type="PROSITE" id="PS51682">
    <property type="entry name" value="SAM_OMT_I"/>
    <property type="match status" value="1"/>
</dbReference>
<comment type="catalytic activity">
    <reaction evidence="4">
        <text>5-hydroxyuridine(34) in tRNA + S-adenosyl-L-methionine = 5-methoxyuridine(34) in tRNA + S-adenosyl-L-homocysteine + H(+)</text>
        <dbReference type="Rhea" id="RHEA:60524"/>
        <dbReference type="Rhea" id="RHEA-COMP:13381"/>
        <dbReference type="Rhea" id="RHEA-COMP:15591"/>
        <dbReference type="ChEBI" id="CHEBI:15378"/>
        <dbReference type="ChEBI" id="CHEBI:57856"/>
        <dbReference type="ChEBI" id="CHEBI:59789"/>
        <dbReference type="ChEBI" id="CHEBI:136877"/>
        <dbReference type="ChEBI" id="CHEBI:143860"/>
    </reaction>
</comment>
<keyword evidence="4" id="KW-0479">Metal-binding</keyword>
<dbReference type="Pfam" id="PF01596">
    <property type="entry name" value="Methyltransf_3"/>
    <property type="match status" value="1"/>
</dbReference>
<evidence type="ECO:0000313" key="5">
    <source>
        <dbReference type="EMBL" id="SCZ81744.1"/>
    </source>
</evidence>
<keyword evidence="4" id="KW-0460">Magnesium</keyword>
<dbReference type="InterPro" id="IPR050362">
    <property type="entry name" value="Cation-dep_OMT"/>
</dbReference>
<dbReference type="GO" id="GO:0016300">
    <property type="term" value="F:tRNA (uridine) methyltransferase activity"/>
    <property type="evidence" value="ECO:0007669"/>
    <property type="project" value="UniProtKB-UniRule"/>
</dbReference>
<comment type="function">
    <text evidence="4">Catalyzes the methylation of 5-hydroxyuridine (ho5U) to form 5-methoxyuridine (mo5U) at position 34 in tRNAs.</text>
</comment>
<feature type="binding site" evidence="4">
    <location>
        <position position="163"/>
    </location>
    <ligand>
        <name>Mg(2+)</name>
        <dbReference type="ChEBI" id="CHEBI:18420"/>
    </ligand>
</feature>
<dbReference type="InterPro" id="IPR029063">
    <property type="entry name" value="SAM-dependent_MTases_sf"/>
</dbReference>
<feature type="binding site" evidence="4">
    <location>
        <position position="89"/>
    </location>
    <ligand>
        <name>S-adenosyl-L-methionine</name>
        <dbReference type="ChEBI" id="CHEBI:59789"/>
    </ligand>
</feature>
<organism evidence="5 6">
    <name type="scientific">Acidaminobacter hydrogenoformans DSM 2784</name>
    <dbReference type="NCBI Taxonomy" id="1120920"/>
    <lineage>
        <taxon>Bacteria</taxon>
        <taxon>Bacillati</taxon>
        <taxon>Bacillota</taxon>
        <taxon>Clostridia</taxon>
        <taxon>Peptostreptococcales</taxon>
        <taxon>Acidaminobacteraceae</taxon>
        <taxon>Acidaminobacter</taxon>
    </lineage>
</organism>
<evidence type="ECO:0000313" key="6">
    <source>
        <dbReference type="Proteomes" id="UP000199208"/>
    </source>
</evidence>
<dbReference type="GO" id="GO:0008171">
    <property type="term" value="F:O-methyltransferase activity"/>
    <property type="evidence" value="ECO:0007669"/>
    <property type="project" value="InterPro"/>
</dbReference>
<feature type="binding site" evidence="4">
    <location>
        <position position="164"/>
    </location>
    <ligand>
        <name>Mg(2+)</name>
        <dbReference type="ChEBI" id="CHEBI:18420"/>
    </ligand>
</feature>
<dbReference type="PANTHER" id="PTHR10509:SF14">
    <property type="entry name" value="CAFFEOYL-COA O-METHYLTRANSFERASE 3-RELATED"/>
    <property type="match status" value="1"/>
</dbReference>
<dbReference type="Proteomes" id="UP000199208">
    <property type="component" value="Unassembled WGS sequence"/>
</dbReference>
<feature type="binding site" evidence="4">
    <location>
        <position position="137"/>
    </location>
    <ligand>
        <name>S-adenosyl-L-methionine</name>
        <dbReference type="ChEBI" id="CHEBI:59789"/>
    </ligand>
</feature>
<keyword evidence="3 4" id="KW-0949">S-adenosyl-L-methionine</keyword>
<dbReference type="CDD" id="cd02440">
    <property type="entry name" value="AdoMet_MTases"/>
    <property type="match status" value="1"/>
</dbReference>
<dbReference type="STRING" id="1120920.SAMN03080599_02984"/>
<comment type="similarity">
    <text evidence="4">Belongs to the class I-like SAM-binding methyltransferase superfamily. Cation-dependent O-methyltransferase family.</text>
</comment>
<feature type="binding site" evidence="4">
    <location>
        <begin position="117"/>
        <end position="118"/>
    </location>
    <ligand>
        <name>S-adenosyl-L-methionine</name>
        <dbReference type="ChEBI" id="CHEBI:59789"/>
    </ligand>
</feature>
<evidence type="ECO:0000256" key="3">
    <source>
        <dbReference type="ARBA" id="ARBA00022691"/>
    </source>
</evidence>
<dbReference type="GO" id="GO:0008757">
    <property type="term" value="F:S-adenosylmethionine-dependent methyltransferase activity"/>
    <property type="evidence" value="ECO:0007669"/>
    <property type="project" value="TreeGrafter"/>
</dbReference>
<feature type="binding site" evidence="4">
    <location>
        <position position="42"/>
    </location>
    <ligand>
        <name>S-adenosyl-L-methionine</name>
        <dbReference type="ChEBI" id="CHEBI:59789"/>
    </ligand>
</feature>
<dbReference type="GO" id="GO:0030488">
    <property type="term" value="P:tRNA methylation"/>
    <property type="evidence" value="ECO:0007669"/>
    <property type="project" value="UniProtKB-UniRule"/>
</dbReference>
<dbReference type="SUPFAM" id="SSF53335">
    <property type="entry name" value="S-adenosyl-L-methionine-dependent methyltransferases"/>
    <property type="match status" value="1"/>
</dbReference>
<proteinExistence type="inferred from homology"/>
<dbReference type="GO" id="GO:0000287">
    <property type="term" value="F:magnesium ion binding"/>
    <property type="evidence" value="ECO:0007669"/>
    <property type="project" value="UniProtKB-UniRule"/>
</dbReference>
<dbReference type="EMBL" id="FMWL01000022">
    <property type="protein sequence ID" value="SCZ81744.1"/>
    <property type="molecule type" value="Genomic_DNA"/>
</dbReference>
<evidence type="ECO:0000256" key="4">
    <source>
        <dbReference type="HAMAP-Rule" id="MF_02217"/>
    </source>
</evidence>
<dbReference type="HAMAP" id="MF_02217">
    <property type="entry name" value="TrmR_methyltr"/>
    <property type="match status" value="1"/>
</dbReference>